<organism evidence="1 2">
    <name type="scientific">Chaetomium fimeti</name>
    <dbReference type="NCBI Taxonomy" id="1854472"/>
    <lineage>
        <taxon>Eukaryota</taxon>
        <taxon>Fungi</taxon>
        <taxon>Dikarya</taxon>
        <taxon>Ascomycota</taxon>
        <taxon>Pezizomycotina</taxon>
        <taxon>Sordariomycetes</taxon>
        <taxon>Sordariomycetidae</taxon>
        <taxon>Sordariales</taxon>
        <taxon>Chaetomiaceae</taxon>
        <taxon>Chaetomium</taxon>
    </lineage>
</organism>
<evidence type="ECO:0000313" key="2">
    <source>
        <dbReference type="Proteomes" id="UP001278766"/>
    </source>
</evidence>
<sequence>MTTPVNAYDIGIATPLRGLLSLQNILAKAAAHPSAATLAMAKLHGCEDMKPFAFHVQSCVSIARGTPDRLVPATQPVETEQAGVDLDEENVTLEKLGVLVQGVVGLLQGVREGEMEGAEGKRVVLRYGGEHTFVWQGRGYILGYGLPNFMFHLCMAYSILRSQGVDVGKMDYIGPFMDGMTVQE</sequence>
<proteinExistence type="predicted"/>
<dbReference type="RefSeq" id="XP_062663058.1">
    <property type="nucleotide sequence ID" value="XM_062803299.1"/>
</dbReference>
<dbReference type="Gene3D" id="1.20.120.450">
    <property type="entry name" value="dinb family like domain"/>
    <property type="match status" value="1"/>
</dbReference>
<dbReference type="PANTHER" id="PTHR36922">
    <property type="entry name" value="BLL2446 PROTEIN"/>
    <property type="match status" value="1"/>
</dbReference>
<accession>A0AAE0HN28</accession>
<dbReference type="GeneID" id="87840247"/>
<dbReference type="PANTHER" id="PTHR36922:SF1">
    <property type="entry name" value="DUF1993 DOMAIN-CONTAINING PROTEIN"/>
    <property type="match status" value="1"/>
</dbReference>
<dbReference type="InterPro" id="IPR034660">
    <property type="entry name" value="DinB/YfiT-like"/>
</dbReference>
<dbReference type="Pfam" id="PF09351">
    <property type="entry name" value="DUF1993"/>
    <property type="match status" value="1"/>
</dbReference>
<dbReference type="AlphaFoldDB" id="A0AAE0HN28"/>
<name>A0AAE0HN28_9PEZI</name>
<protein>
    <recommendedName>
        <fullName evidence="3">DUF1993 domain-containing protein</fullName>
    </recommendedName>
</protein>
<dbReference type="EMBL" id="JAUEPN010000002">
    <property type="protein sequence ID" value="KAK3299544.1"/>
    <property type="molecule type" value="Genomic_DNA"/>
</dbReference>
<comment type="caution">
    <text evidence="1">The sequence shown here is derived from an EMBL/GenBank/DDBJ whole genome shotgun (WGS) entry which is preliminary data.</text>
</comment>
<dbReference type="Proteomes" id="UP001278766">
    <property type="component" value="Unassembled WGS sequence"/>
</dbReference>
<keyword evidence="2" id="KW-1185">Reference proteome</keyword>
<reference evidence="1" key="2">
    <citation type="submission" date="2023-06" db="EMBL/GenBank/DDBJ databases">
        <authorList>
            <consortium name="Lawrence Berkeley National Laboratory"/>
            <person name="Haridas S."/>
            <person name="Hensen N."/>
            <person name="Bonometti L."/>
            <person name="Westerberg I."/>
            <person name="Brannstrom I.O."/>
            <person name="Guillou S."/>
            <person name="Cros-Aarteil S."/>
            <person name="Calhoun S."/>
            <person name="Kuo A."/>
            <person name="Mondo S."/>
            <person name="Pangilinan J."/>
            <person name="Riley R."/>
            <person name="Labutti K."/>
            <person name="Andreopoulos B."/>
            <person name="Lipzen A."/>
            <person name="Chen C."/>
            <person name="Yanf M."/>
            <person name="Daum C."/>
            <person name="Ng V."/>
            <person name="Clum A."/>
            <person name="Steindorff A."/>
            <person name="Ohm R."/>
            <person name="Martin F."/>
            <person name="Silar P."/>
            <person name="Natvig D."/>
            <person name="Lalanne C."/>
            <person name="Gautier V."/>
            <person name="Ament-Velasquez S.L."/>
            <person name="Kruys A."/>
            <person name="Hutchinson M.I."/>
            <person name="Powell A.J."/>
            <person name="Barry K."/>
            <person name="Miller A.N."/>
            <person name="Grigoriev I.V."/>
            <person name="Debuchy R."/>
            <person name="Gladieux P."/>
            <person name="Thoren M.H."/>
            <person name="Johannesson H."/>
        </authorList>
    </citation>
    <scope>NUCLEOTIDE SEQUENCE</scope>
    <source>
        <strain evidence="1">CBS 168.71</strain>
    </source>
</reference>
<dbReference type="InterPro" id="IPR018531">
    <property type="entry name" value="DUF1993"/>
</dbReference>
<reference evidence="1" key="1">
    <citation type="journal article" date="2023" name="Mol. Phylogenet. Evol.">
        <title>Genome-scale phylogeny and comparative genomics of the fungal order Sordariales.</title>
        <authorList>
            <person name="Hensen N."/>
            <person name="Bonometti L."/>
            <person name="Westerberg I."/>
            <person name="Brannstrom I.O."/>
            <person name="Guillou S."/>
            <person name="Cros-Aarteil S."/>
            <person name="Calhoun S."/>
            <person name="Haridas S."/>
            <person name="Kuo A."/>
            <person name="Mondo S."/>
            <person name="Pangilinan J."/>
            <person name="Riley R."/>
            <person name="LaButti K."/>
            <person name="Andreopoulos B."/>
            <person name="Lipzen A."/>
            <person name="Chen C."/>
            <person name="Yan M."/>
            <person name="Daum C."/>
            <person name="Ng V."/>
            <person name="Clum A."/>
            <person name="Steindorff A."/>
            <person name="Ohm R.A."/>
            <person name="Martin F."/>
            <person name="Silar P."/>
            <person name="Natvig D.O."/>
            <person name="Lalanne C."/>
            <person name="Gautier V."/>
            <person name="Ament-Velasquez S.L."/>
            <person name="Kruys A."/>
            <person name="Hutchinson M.I."/>
            <person name="Powell A.J."/>
            <person name="Barry K."/>
            <person name="Miller A.N."/>
            <person name="Grigoriev I.V."/>
            <person name="Debuchy R."/>
            <person name="Gladieux P."/>
            <person name="Hiltunen Thoren M."/>
            <person name="Johannesson H."/>
        </authorList>
    </citation>
    <scope>NUCLEOTIDE SEQUENCE</scope>
    <source>
        <strain evidence="1">CBS 168.71</strain>
    </source>
</reference>
<dbReference type="SUPFAM" id="SSF109854">
    <property type="entry name" value="DinB/YfiT-like putative metalloenzymes"/>
    <property type="match status" value="1"/>
</dbReference>
<evidence type="ECO:0008006" key="3">
    <source>
        <dbReference type="Google" id="ProtNLM"/>
    </source>
</evidence>
<gene>
    <name evidence="1" type="ORF">B0H64DRAFT_388909</name>
</gene>
<evidence type="ECO:0000313" key="1">
    <source>
        <dbReference type="EMBL" id="KAK3299544.1"/>
    </source>
</evidence>